<evidence type="ECO:0000313" key="3">
    <source>
        <dbReference type="EMBL" id="GES84190.1"/>
    </source>
</evidence>
<dbReference type="InterPro" id="IPR051681">
    <property type="entry name" value="Ser/Thr_Kinases-Pseudokinases"/>
</dbReference>
<evidence type="ECO:0000313" key="2">
    <source>
        <dbReference type="EMBL" id="GBC00367.1"/>
    </source>
</evidence>
<name>A0A2Z6S7N6_9GLOM</name>
<dbReference type="InterPro" id="IPR001245">
    <property type="entry name" value="Ser-Thr/Tyr_kinase_cat_dom"/>
</dbReference>
<reference evidence="2 4" key="1">
    <citation type="submission" date="2017-11" db="EMBL/GenBank/DDBJ databases">
        <title>The genome of Rhizophagus clarus HR1 reveals common genetic basis of auxotrophy among arbuscular mycorrhizal fungi.</title>
        <authorList>
            <person name="Kobayashi Y."/>
        </authorList>
    </citation>
    <scope>NUCLEOTIDE SEQUENCE [LARGE SCALE GENOMIC DNA]</scope>
    <source>
        <strain evidence="2 4">HR1</strain>
    </source>
</reference>
<feature type="domain" description="Protein kinase" evidence="1">
    <location>
        <begin position="148"/>
        <end position="414"/>
    </location>
</feature>
<dbReference type="Proteomes" id="UP000615446">
    <property type="component" value="Unassembled WGS sequence"/>
</dbReference>
<proteinExistence type="predicted"/>
<dbReference type="InterPro" id="IPR000719">
    <property type="entry name" value="Prot_kinase_dom"/>
</dbReference>
<organism evidence="2 4">
    <name type="scientific">Rhizophagus clarus</name>
    <dbReference type="NCBI Taxonomy" id="94130"/>
    <lineage>
        <taxon>Eukaryota</taxon>
        <taxon>Fungi</taxon>
        <taxon>Fungi incertae sedis</taxon>
        <taxon>Mucoromycota</taxon>
        <taxon>Glomeromycotina</taxon>
        <taxon>Glomeromycetes</taxon>
        <taxon>Glomerales</taxon>
        <taxon>Glomeraceae</taxon>
        <taxon>Rhizophagus</taxon>
    </lineage>
</organism>
<dbReference type="PANTHER" id="PTHR44329">
    <property type="entry name" value="SERINE/THREONINE-PROTEIN KINASE TNNI3K-RELATED"/>
    <property type="match status" value="1"/>
</dbReference>
<dbReference type="SUPFAM" id="SSF56112">
    <property type="entry name" value="Protein kinase-like (PK-like)"/>
    <property type="match status" value="1"/>
</dbReference>
<dbReference type="GO" id="GO:0004674">
    <property type="term" value="F:protein serine/threonine kinase activity"/>
    <property type="evidence" value="ECO:0007669"/>
    <property type="project" value="TreeGrafter"/>
</dbReference>
<dbReference type="OrthoDB" id="2791079at2759"/>
<dbReference type="EMBL" id="BLAL01000079">
    <property type="protein sequence ID" value="GES84190.1"/>
    <property type="molecule type" value="Genomic_DNA"/>
</dbReference>
<sequence length="513" mass="60146">MAFVSNVRSQETKGIPNEKVFAAFSRAYTLTDYDICDTLDKRYEFRKKTINEDETLSKDEKIDAIKILSKRYDYDKIINNEGKTRVCENCQKECLATLYCEHCIRSYLEEKFSKWTSRNDDIDNLIKQCQSESIGPNKIIEWIPYDKLKNVKYLTEGGISKIYSAYWKDGHYNEWNSEKQQLERYGNEKVIVKRLENVKNANRSWFEEAKSHLTISNKWAGIIQSYGLTQEDGTNDYMLVMCHMDMDLRNYLKQNHNILTWKERIKIIIDIIDALLRIHKENAIHRDLHSGNILYLEDYNCWYIGDLGFCGPPDKPIKSIYGNLPYIAPEVINGKQHTYASDIYSIGILMWEISSGQPPFANFEYDCDLVMRIIWGMRPKIISGTLSKYIEIMIQCWDADPLKRPNINTLHKMITNLYKSSILNKYLNPFVFLQPSLKYSSKKIFTTHTTGRLFTSKVYQFEHLPEPKNATEVEQEAFHSRPYDFSITSDFIHYSRTSKNFTLETSKSSTLNN</sequence>
<evidence type="ECO:0000259" key="1">
    <source>
        <dbReference type="PROSITE" id="PS50011"/>
    </source>
</evidence>
<accession>A0A2Z6S7N6</accession>
<keyword evidence="3" id="KW-0418">Kinase</keyword>
<dbReference type="GO" id="GO:0005524">
    <property type="term" value="F:ATP binding"/>
    <property type="evidence" value="ECO:0007669"/>
    <property type="project" value="InterPro"/>
</dbReference>
<dbReference type="PANTHER" id="PTHR44329:SF6">
    <property type="entry name" value="RECEPTOR-INTERACTING SERINE_THREONINE-PROTEIN KINASE 1"/>
    <property type="match status" value="1"/>
</dbReference>
<dbReference type="Gene3D" id="1.10.510.10">
    <property type="entry name" value="Transferase(Phosphotransferase) domain 1"/>
    <property type="match status" value="1"/>
</dbReference>
<protein>
    <submittedName>
        <fullName evidence="3">Kinase-like domain-containing protein</fullName>
    </submittedName>
</protein>
<evidence type="ECO:0000313" key="4">
    <source>
        <dbReference type="Proteomes" id="UP000247702"/>
    </source>
</evidence>
<dbReference type="EMBL" id="BEXD01003146">
    <property type="protein sequence ID" value="GBC00367.1"/>
    <property type="molecule type" value="Genomic_DNA"/>
</dbReference>
<dbReference type="Proteomes" id="UP000247702">
    <property type="component" value="Unassembled WGS sequence"/>
</dbReference>
<dbReference type="AlphaFoldDB" id="A0A2Z6S7N6"/>
<reference evidence="3" key="2">
    <citation type="submission" date="2019-10" db="EMBL/GenBank/DDBJ databases">
        <title>Conservation and host-specific expression of non-tandemly repeated heterogenous ribosome RNA gene in arbuscular mycorrhizal fungi.</title>
        <authorList>
            <person name="Maeda T."/>
            <person name="Kobayashi Y."/>
            <person name="Nakagawa T."/>
            <person name="Ezawa T."/>
            <person name="Yamaguchi K."/>
            <person name="Bino T."/>
            <person name="Nishimoto Y."/>
            <person name="Shigenobu S."/>
            <person name="Kawaguchi M."/>
        </authorList>
    </citation>
    <scope>NUCLEOTIDE SEQUENCE</scope>
    <source>
        <strain evidence="3">HR1</strain>
    </source>
</reference>
<dbReference type="PROSITE" id="PS50011">
    <property type="entry name" value="PROTEIN_KINASE_DOM"/>
    <property type="match status" value="1"/>
</dbReference>
<dbReference type="Pfam" id="PF07714">
    <property type="entry name" value="PK_Tyr_Ser-Thr"/>
    <property type="match status" value="1"/>
</dbReference>
<keyword evidence="4" id="KW-1185">Reference proteome</keyword>
<gene>
    <name evidence="3" type="ORF">RCL2_001131600</name>
    <name evidence="2" type="ORF">RclHR1_03830006</name>
</gene>
<keyword evidence="3" id="KW-0808">Transferase</keyword>
<dbReference type="InterPro" id="IPR011009">
    <property type="entry name" value="Kinase-like_dom_sf"/>
</dbReference>
<comment type="caution">
    <text evidence="2">The sequence shown here is derived from an EMBL/GenBank/DDBJ whole genome shotgun (WGS) entry which is preliminary data.</text>
</comment>